<evidence type="ECO:0000313" key="2">
    <source>
        <dbReference type="EMBL" id="QJX79249.1"/>
    </source>
</evidence>
<name>A0A6M6E2C7_PRIMG</name>
<reference evidence="2 3" key="1">
    <citation type="submission" date="2019-10" db="EMBL/GenBank/DDBJ databases">
        <title>Complete genome sequences for adaption low water activity.</title>
        <authorList>
            <person name="Zhao L."/>
            <person name="Zhong J."/>
        </authorList>
    </citation>
    <scope>NUCLEOTIDE SEQUENCE [LARGE SCALE GENOMIC DNA]</scope>
    <source>
        <strain evidence="2 3">FDU301</strain>
    </source>
</reference>
<evidence type="ECO:0000313" key="3">
    <source>
        <dbReference type="Proteomes" id="UP000501076"/>
    </source>
</evidence>
<keyword evidence="1" id="KW-0472">Membrane</keyword>
<dbReference type="Proteomes" id="UP000501076">
    <property type="component" value="Chromosome"/>
</dbReference>
<protein>
    <submittedName>
        <fullName evidence="2">Uncharacterized protein</fullName>
    </submittedName>
</protein>
<organism evidence="2 3">
    <name type="scientific">Priestia megaterium</name>
    <name type="common">Bacillus megaterium</name>
    <dbReference type="NCBI Taxonomy" id="1404"/>
    <lineage>
        <taxon>Bacteria</taxon>
        <taxon>Bacillati</taxon>
        <taxon>Bacillota</taxon>
        <taxon>Bacilli</taxon>
        <taxon>Bacillales</taxon>
        <taxon>Bacillaceae</taxon>
        <taxon>Priestia</taxon>
    </lineage>
</organism>
<keyword evidence="1" id="KW-1133">Transmembrane helix</keyword>
<proteinExistence type="predicted"/>
<dbReference type="EMBL" id="CP045272">
    <property type="protein sequence ID" value="QJX79249.1"/>
    <property type="molecule type" value="Genomic_DNA"/>
</dbReference>
<dbReference type="AlphaFoldDB" id="A0A6M6E2C7"/>
<feature type="transmembrane region" description="Helical" evidence="1">
    <location>
        <begin position="12"/>
        <end position="32"/>
    </location>
</feature>
<sequence length="76" mass="8959">MIENPIRSDFFIGRVNVGFSYMYVLLAVDWRARRRLPCEKRKRREGSSPARGKQSLAWKSTKCNKRFSSCISFVRL</sequence>
<evidence type="ECO:0000256" key="1">
    <source>
        <dbReference type="SAM" id="Phobius"/>
    </source>
</evidence>
<keyword evidence="1" id="KW-0812">Transmembrane</keyword>
<gene>
    <name evidence="2" type="ORF">FDZ14_24835</name>
</gene>
<accession>A0A6M6E2C7</accession>